<accession>A0A9P6H1P1</accession>
<keyword evidence="2" id="KW-1185">Reference proteome</keyword>
<sequence length="100" mass="11465">MIGRGEYVVKGILPISKSLASQKSLNKDPKEGDIHKCVLEKNGDKFVVYFLDDISFGKDSTILISKDKSTNLLYKDEYKIVKKKEYKINKKLIERLISEP</sequence>
<gene>
    <name evidence="1" type="ORF">NGRA_0288</name>
</gene>
<proteinExistence type="predicted"/>
<evidence type="ECO:0000313" key="1">
    <source>
        <dbReference type="EMBL" id="KAF9764790.1"/>
    </source>
</evidence>
<dbReference type="AlphaFoldDB" id="A0A9P6H1P1"/>
<reference evidence="1 2" key="1">
    <citation type="journal article" date="2020" name="Genome Biol. Evol.">
        <title>Comparative genomics of strictly vertically transmitted, feminizing microsporidia endosymbionts of amphipod crustaceans.</title>
        <authorList>
            <person name="Cormier A."/>
            <person name="Chebbi M.A."/>
            <person name="Giraud I."/>
            <person name="Wattier R."/>
            <person name="Teixeira M."/>
            <person name="Gilbert C."/>
            <person name="Rigaud T."/>
            <person name="Cordaux R."/>
        </authorList>
    </citation>
    <scope>NUCLEOTIDE SEQUENCE [LARGE SCALE GENOMIC DNA]</scope>
    <source>
        <strain evidence="1 2">Ou3-Ou53</strain>
    </source>
</reference>
<name>A0A9P6H1P1_9MICR</name>
<protein>
    <submittedName>
        <fullName evidence="1">Uncharacterized protein</fullName>
    </submittedName>
</protein>
<dbReference type="EMBL" id="SBJO01000009">
    <property type="protein sequence ID" value="KAF9764790.1"/>
    <property type="molecule type" value="Genomic_DNA"/>
</dbReference>
<dbReference type="Proteomes" id="UP000740883">
    <property type="component" value="Unassembled WGS sequence"/>
</dbReference>
<comment type="caution">
    <text evidence="1">The sequence shown here is derived from an EMBL/GenBank/DDBJ whole genome shotgun (WGS) entry which is preliminary data.</text>
</comment>
<evidence type="ECO:0000313" key="2">
    <source>
        <dbReference type="Proteomes" id="UP000740883"/>
    </source>
</evidence>
<organism evidence="1 2">
    <name type="scientific">Nosema granulosis</name>
    <dbReference type="NCBI Taxonomy" id="83296"/>
    <lineage>
        <taxon>Eukaryota</taxon>
        <taxon>Fungi</taxon>
        <taxon>Fungi incertae sedis</taxon>
        <taxon>Microsporidia</taxon>
        <taxon>Nosematidae</taxon>
        <taxon>Nosema</taxon>
    </lineage>
</organism>